<evidence type="ECO:0000259" key="1">
    <source>
        <dbReference type="Pfam" id="PF20680"/>
    </source>
</evidence>
<reference evidence="3" key="1">
    <citation type="journal article" date="2019" name="Int. J. Syst. Evol. Microbiol.">
        <title>The Global Catalogue of Microorganisms (GCM) 10K type strain sequencing project: providing services to taxonomists for standard genome sequencing and annotation.</title>
        <authorList>
            <consortium name="The Broad Institute Genomics Platform"/>
            <consortium name="The Broad Institute Genome Sequencing Center for Infectious Disease"/>
            <person name="Wu L."/>
            <person name="Ma J."/>
        </authorList>
    </citation>
    <scope>NUCLEOTIDE SEQUENCE [LARGE SCALE GENOMIC DNA]</scope>
    <source>
        <strain evidence="3">JCM 18303</strain>
    </source>
</reference>
<organism evidence="2 3">
    <name type="scientific">Pseudonocardia eucalypti</name>
    <dbReference type="NCBI Taxonomy" id="648755"/>
    <lineage>
        <taxon>Bacteria</taxon>
        <taxon>Bacillati</taxon>
        <taxon>Actinomycetota</taxon>
        <taxon>Actinomycetes</taxon>
        <taxon>Pseudonocardiales</taxon>
        <taxon>Pseudonocardiaceae</taxon>
        <taxon>Pseudonocardia</taxon>
    </lineage>
</organism>
<dbReference type="PROSITE" id="PS51257">
    <property type="entry name" value="PROKAR_LIPOPROTEIN"/>
    <property type="match status" value="1"/>
</dbReference>
<proteinExistence type="predicted"/>
<dbReference type="Pfam" id="PF20680">
    <property type="entry name" value="DUF6817"/>
    <property type="match status" value="1"/>
</dbReference>
<gene>
    <name evidence="2" type="ORF">GCM10023321_48650</name>
</gene>
<evidence type="ECO:0000313" key="3">
    <source>
        <dbReference type="Proteomes" id="UP001428817"/>
    </source>
</evidence>
<name>A0ABP9QIV2_9PSEU</name>
<sequence>MWQRPGADNLGTVDRRFFLQTLALSSLAGCGPVQMMSPASAAASTKAATVDEIIDRRIATNVTGDEFVAVLTANPNIVRRAPKTAAAYRAGLRDPAALAQFNQGRIKALRRLKAADLDPTIKMFMLDLQLEKVDHSVAMCMDHFVGVYELLRQWGHRDEIAHVGLFHAIYGTEFNIIDLLNYKSPADRARVQSVVGDGTERWIVLYGLLTSCSFVRGTRDTGKPVTSVDFFEPTNVLPRAISDDDFRTLAELQVANAYEPYVSSKRQSELGLGRKFTLLREYLSTGGQAAIDDVLRVFPKNTDADIGCA</sequence>
<accession>A0ABP9QIV2</accession>
<dbReference type="InterPro" id="IPR006311">
    <property type="entry name" value="TAT_signal"/>
</dbReference>
<evidence type="ECO:0000313" key="2">
    <source>
        <dbReference type="EMBL" id="GAA5162692.1"/>
    </source>
</evidence>
<feature type="domain" description="DUF6817" evidence="1">
    <location>
        <begin position="128"/>
        <end position="208"/>
    </location>
</feature>
<dbReference type="EMBL" id="BAABJP010000026">
    <property type="protein sequence ID" value="GAA5162692.1"/>
    <property type="molecule type" value="Genomic_DNA"/>
</dbReference>
<dbReference type="PROSITE" id="PS51318">
    <property type="entry name" value="TAT"/>
    <property type="match status" value="1"/>
</dbReference>
<protein>
    <recommendedName>
        <fullName evidence="1">DUF6817 domain-containing protein</fullName>
    </recommendedName>
</protein>
<comment type="caution">
    <text evidence="2">The sequence shown here is derived from an EMBL/GenBank/DDBJ whole genome shotgun (WGS) entry which is preliminary data.</text>
</comment>
<keyword evidence="3" id="KW-1185">Reference proteome</keyword>
<dbReference type="InterPro" id="IPR049202">
    <property type="entry name" value="DUF6817"/>
</dbReference>
<dbReference type="Proteomes" id="UP001428817">
    <property type="component" value="Unassembled WGS sequence"/>
</dbReference>